<feature type="binding site" evidence="2">
    <location>
        <position position="340"/>
    </location>
    <ligand>
        <name>L-tryptophan</name>
        <dbReference type="ChEBI" id="CHEBI:57912"/>
    </ligand>
</feature>
<evidence type="ECO:0000313" key="4">
    <source>
        <dbReference type="Proteomes" id="UP000531251"/>
    </source>
</evidence>
<keyword evidence="2" id="KW-0285">Flavoprotein</keyword>
<evidence type="ECO:0000313" key="3">
    <source>
        <dbReference type="EMBL" id="NJB99497.1"/>
    </source>
</evidence>
<comment type="caution">
    <text evidence="3">The sequence shown here is derived from an EMBL/GenBank/DDBJ whole genome shotgun (WGS) entry which is preliminary data.</text>
</comment>
<dbReference type="Gene3D" id="3.50.50.60">
    <property type="entry name" value="FAD/NAD(P)-binding domain"/>
    <property type="match status" value="1"/>
</dbReference>
<dbReference type="InterPro" id="IPR050816">
    <property type="entry name" value="Flavin-dep_Halogenase_NPB"/>
</dbReference>
<dbReference type="AlphaFoldDB" id="A0A7X6BF58"/>
<accession>A0A7X6BF58</accession>
<dbReference type="InterPro" id="IPR033856">
    <property type="entry name" value="Trp_halogen"/>
</dbReference>
<evidence type="ECO:0000256" key="1">
    <source>
        <dbReference type="PIRSR" id="PIRSR011396-1"/>
    </source>
</evidence>
<name>A0A7X6BF58_9SPHN</name>
<dbReference type="InterPro" id="IPR006905">
    <property type="entry name" value="Flavin_halogenase"/>
</dbReference>
<keyword evidence="2" id="KW-0274">FAD</keyword>
<proteinExistence type="predicted"/>
<keyword evidence="2" id="KW-0547">Nucleotide-binding</keyword>
<dbReference type="PIRSF" id="PIRSF011396">
    <property type="entry name" value="Trp_halogenase"/>
    <property type="match status" value="1"/>
</dbReference>
<dbReference type="PANTHER" id="PTHR43747">
    <property type="entry name" value="FAD-BINDING PROTEIN"/>
    <property type="match status" value="1"/>
</dbReference>
<feature type="binding site" evidence="2">
    <location>
        <begin position="10"/>
        <end position="13"/>
    </location>
    <ligand>
        <name>FAD</name>
        <dbReference type="ChEBI" id="CHEBI:57692"/>
    </ligand>
</feature>
<protein>
    <submittedName>
        <fullName evidence="3">Tryptophan halogenase</fullName>
        <ecNumber evidence="3">1.14.19.9</ecNumber>
    </submittedName>
</protein>
<dbReference type="GO" id="GO:0004497">
    <property type="term" value="F:monooxygenase activity"/>
    <property type="evidence" value="ECO:0007669"/>
    <property type="project" value="InterPro"/>
</dbReference>
<gene>
    <name evidence="3" type="ORF">GGR89_003841</name>
</gene>
<feature type="binding site" evidence="2">
    <location>
        <position position="331"/>
    </location>
    <ligand>
        <name>FAD</name>
        <dbReference type="ChEBI" id="CHEBI:57692"/>
    </ligand>
</feature>
<feature type="active site" evidence="1">
    <location>
        <position position="76"/>
    </location>
</feature>
<dbReference type="EC" id="1.14.19.9" evidence="3"/>
<keyword evidence="4" id="KW-1185">Reference proteome</keyword>
<dbReference type="PANTHER" id="PTHR43747:SF4">
    <property type="entry name" value="FLAVIN-DEPENDENT TRYPTOPHAN HALOGENASE"/>
    <property type="match status" value="1"/>
</dbReference>
<dbReference type="Pfam" id="PF04820">
    <property type="entry name" value="Trp_halogenase"/>
    <property type="match status" value="1"/>
</dbReference>
<reference evidence="3 4" key="1">
    <citation type="submission" date="2020-03" db="EMBL/GenBank/DDBJ databases">
        <title>Genomic Encyclopedia of Type Strains, Phase IV (KMG-IV): sequencing the most valuable type-strain genomes for metagenomic binning, comparative biology and taxonomic classification.</title>
        <authorList>
            <person name="Goeker M."/>
        </authorList>
    </citation>
    <scope>NUCLEOTIDE SEQUENCE [LARGE SCALE GENOMIC DNA]</scope>
    <source>
        <strain evidence="3 4">DSM 7225</strain>
    </source>
</reference>
<dbReference type="SUPFAM" id="SSF51905">
    <property type="entry name" value="FAD/NAD(P)-binding domain"/>
    <property type="match status" value="1"/>
</dbReference>
<dbReference type="GO" id="GO:0000166">
    <property type="term" value="F:nucleotide binding"/>
    <property type="evidence" value="ECO:0007669"/>
    <property type="project" value="UniProtKB-KW"/>
</dbReference>
<dbReference type="InterPro" id="IPR036188">
    <property type="entry name" value="FAD/NAD-bd_sf"/>
</dbReference>
<sequence>MAQHILIAGGGSAGWMAAALFARLRPAPETRITLIESEAIGTIGVGEATVPILRDFNRLLGLDEPDFVAATQGSFKLGIEFVGWGEAGNRHFHGFADFGPPIEGVAPHHHWHRVREAGRIADPIDAWSMPACAAAEDRFAPPEALRGEAGEYRYAYHFDAGLYARLLRSYAEARRVVRVEGRILGVERDPGTGDLATLRLDGDRAIAADLFIDCTGFASRLLGEALGTPFVDWSRWLPADRALAQGCTRAGRFTPFTRATAHTVGWQWRIPLQHRTGNGLVYSSAHLSDDEAAARLAANLDGDAIGDPRPLRFTTGRRERFWAHNVVAIGLAAGFMEPLESTSLQLVQTGLGRLAELMPSQGPTDPAIVAEYNRQTIGEYARIRDFLIAHYCSSRRPEPFWRDMAAMALPDSLAHKLALWDAMGRVPLHDLESHAEASWVAVLLGQGRMPRGHDPAADRPPLQAVEKMFAARRAALLAALPRLPAHDHFVARTCRADAAREPRIQCRYPKGETIS</sequence>
<keyword evidence="3" id="KW-0560">Oxidoreductase</keyword>
<dbReference type="RefSeq" id="WP_125976800.1">
    <property type="nucleotide sequence ID" value="NZ_BAAADY010000024.1"/>
</dbReference>
<feature type="binding site" evidence="2">
    <location>
        <position position="76"/>
    </location>
    <ligand>
        <name>7-chloro-L-tryptophan</name>
        <dbReference type="ChEBI" id="CHEBI:58713"/>
    </ligand>
</feature>
<dbReference type="EMBL" id="JAATJB010000016">
    <property type="protein sequence ID" value="NJB99497.1"/>
    <property type="molecule type" value="Genomic_DNA"/>
</dbReference>
<dbReference type="Proteomes" id="UP000531251">
    <property type="component" value="Unassembled WGS sequence"/>
</dbReference>
<evidence type="ECO:0000256" key="2">
    <source>
        <dbReference type="PIRSR" id="PIRSR011396-2"/>
    </source>
</evidence>
<organism evidence="3 4">
    <name type="scientific">Sphingomonas trueperi</name>
    <dbReference type="NCBI Taxonomy" id="53317"/>
    <lineage>
        <taxon>Bacteria</taxon>
        <taxon>Pseudomonadati</taxon>
        <taxon>Pseudomonadota</taxon>
        <taxon>Alphaproteobacteria</taxon>
        <taxon>Sphingomonadales</taxon>
        <taxon>Sphingomonadaceae</taxon>
        <taxon>Sphingomonas</taxon>
    </lineage>
</organism>